<protein>
    <submittedName>
        <fullName evidence="4">Uncharacterized protein LOC34623944</fullName>
    </submittedName>
</protein>
<dbReference type="GeneID" id="34623944"/>
<name>A0A6P6RQJ1_9EIME</name>
<sequence length="736" mass="82231">MAELIIALIVTLGAGALVAGEKSENAPPPSMETLSSSGMCQRISSCTFLDGSWASEVRERSVASGVALSTLSANMGLKKRLNADTSGLPVLPTPAANPSLLPEPYKYPTVSSSEPILLPEELVQRDEARQPESEGPQATFIKMTPRATISHVYKLYVVSDCKYGRCYFRPVTVYIQPTNWFVNPSEASLDSLTTALKKHVFNLISAQKKAATAHKGLLMRSTKAWFSLVRSRLTADFGSLCFMHPITRRGTQLSGTLQLQRIHGNAKLSQLIECKQIDQGSSSTKPTFPLEAASVGPTVPTDRGHEQASEQEAQNIFGLCRMPRNNLLRRLTEKKFVLCSVVLRRGKHTVDSCRDLPVDDIHIMQAVDRIHRRLNDPSLPMLRYVPPTLPQESEEASYDDCANHISQKLNELENLHSLELWHMAESSKPINSELLLRSMVKFAHFALRDIAPVKAIEYRGSLLKLANKWSRTTELIREFNQAILTCSTAMLPPIYFPQYRSRALDMVRNPLNDLLSQLRTILALAIPPIHRLLIGGAFVFSWTLNDRRLPEEAGQKDVSDFGTVEHYVQQMVGTSEKILGIALDPQVKWVLVRTLLVVPFWLFSFGSHCGPPDKRAAFNLGYGLCYQRHRAIFYHSLFRFQFVEEALAQVVGSPGIGEQDRRSISLWLKGLELRTLPEKAGKHANVFLHQQIQDLVLQWPHSFQMEKGKVFKVFPPQTALVSVTLEPLAASKAAGR</sequence>
<organism evidence="3 4">
    <name type="scientific">Cyclospora cayetanensis</name>
    <dbReference type="NCBI Taxonomy" id="88456"/>
    <lineage>
        <taxon>Eukaryota</taxon>
        <taxon>Sar</taxon>
        <taxon>Alveolata</taxon>
        <taxon>Apicomplexa</taxon>
        <taxon>Conoidasida</taxon>
        <taxon>Coccidia</taxon>
        <taxon>Eucoccidiorida</taxon>
        <taxon>Eimeriorina</taxon>
        <taxon>Eimeriidae</taxon>
        <taxon>Cyclospora</taxon>
    </lineage>
</organism>
<dbReference type="RefSeq" id="XP_026190048.1">
    <property type="nucleotide sequence ID" value="XM_026334263.1"/>
</dbReference>
<evidence type="ECO:0000313" key="4">
    <source>
        <dbReference type="RefSeq" id="XP_026190048.1"/>
    </source>
</evidence>
<keyword evidence="2" id="KW-0732">Signal</keyword>
<keyword evidence="3" id="KW-1185">Reference proteome</keyword>
<dbReference type="OrthoDB" id="345258at2759"/>
<evidence type="ECO:0000256" key="2">
    <source>
        <dbReference type="SAM" id="SignalP"/>
    </source>
</evidence>
<evidence type="ECO:0000313" key="3">
    <source>
        <dbReference type="Proteomes" id="UP000515125"/>
    </source>
</evidence>
<reference evidence="4" key="1">
    <citation type="submission" date="2025-08" db="UniProtKB">
        <authorList>
            <consortium name="RefSeq"/>
        </authorList>
    </citation>
    <scope>IDENTIFICATION</scope>
</reference>
<feature type="region of interest" description="Disordered" evidence="1">
    <location>
        <begin position="282"/>
        <end position="307"/>
    </location>
</feature>
<accession>A0A6P6RQJ1</accession>
<dbReference type="Proteomes" id="UP000515125">
    <property type="component" value="Unplaced"/>
</dbReference>
<gene>
    <name evidence="4" type="primary">LOC34623944</name>
</gene>
<evidence type="ECO:0000256" key="1">
    <source>
        <dbReference type="SAM" id="MobiDB-lite"/>
    </source>
</evidence>
<dbReference type="AlphaFoldDB" id="A0A6P6RQJ1"/>
<proteinExistence type="predicted"/>
<feature type="signal peptide" evidence="2">
    <location>
        <begin position="1"/>
        <end position="20"/>
    </location>
</feature>
<feature type="chain" id="PRO_5028040776" evidence="2">
    <location>
        <begin position="21"/>
        <end position="736"/>
    </location>
</feature>